<feature type="domain" description="VWFA" evidence="2">
    <location>
        <begin position="348"/>
        <end position="516"/>
    </location>
</feature>
<keyword evidence="5" id="KW-1185">Reference proteome</keyword>
<dbReference type="Ensembl" id="ENSMZET00005032332.1">
    <property type="protein sequence ID" value="ENSMZEP00005031320.1"/>
    <property type="gene ID" value="ENSMZEG00005023343.1"/>
</dbReference>
<dbReference type="InterPro" id="IPR013694">
    <property type="entry name" value="VIT"/>
</dbReference>
<evidence type="ECO:0000313" key="4">
    <source>
        <dbReference type="Ensembl" id="ENSMZEP00005031320.1"/>
    </source>
</evidence>
<proteinExistence type="predicted"/>
<name>A0A3P9D9E2_9CICH</name>
<dbReference type="STRING" id="106582.ENSMZEP00005031320"/>
<dbReference type="InterPro" id="IPR002035">
    <property type="entry name" value="VWF_A"/>
</dbReference>
<dbReference type="PROSITE" id="PS50234">
    <property type="entry name" value="VWFA"/>
    <property type="match status" value="1"/>
</dbReference>
<dbReference type="SMART" id="SM00327">
    <property type="entry name" value="VWA"/>
    <property type="match status" value="1"/>
</dbReference>
<dbReference type="Pfam" id="PF13757">
    <property type="entry name" value="VIT_2"/>
    <property type="match status" value="1"/>
</dbReference>
<sequence length="1010" mass="113490">MPGLINKENRGALPLSVSDISSCVRGYTLALTASMTYENIEDHAIEGIFIYPLEENSIVVGFEAMISSQIITLQIKDKAKIDDCYLDCCARYFPRELFKNLLFPLLTGHIVMDEDFERTVLVVNLGIIPPMETVHILVSTSSELSTLPSGGIRVSSPPVCTPRVQRSINEEQGLSPNFSRTPHDQTPNTPQLWLALLLEEEAINSMDYEFNFQLEIRAPYLLAGVESPSHAIRADADPLARSATSIVITLADKYTYDYPVVILIYPSEPHVPHVLIENGDMTQEEYDEYLHSRSDFIKATKKDSSNERKVNIIHKRLHKDILHNPVVMLNFCPDLKSICSDLRKVHGEFIFLIDRSGSMSGVNINRVKDAMVVNLKSLVPGCVFNVVGFGSTFKSLFTTSQSYEEDALAIACEYVRKIRADMGGTNILAPLTWILRQPLISGHPRLLFLLTDGAVSNTGKIIDLVRSHARYIRCFTFGIGQNACRRLVQGLATVSKGTAEFLADGERLQPKMIKSLKKTMSPVLSDISIEWLFPETKEVLLSPVGNTFLFPGDSLIGYSVVCDATRYHDNPKSDKRRRYSMMRSVESASSVFYHSQEEDPVKTAGDNLGSHREGLDKTSPRRRAYSTNQISDYNPAKKVYTPSDSSSVVVKNPLRRAKVQELIGQMSPEYDAQWRNDYQVSFNSNSFLFSLLINKYVRGQCLCRAETPQDTHAAHLDAANQHKGDCKAVVSGLLCGKPMKWEVVFDIEPFLNGREREEKVHEELWNETFHHLAGRSIINDFEHMADKECEIEHGSGRKYQLYGIHTSKACNILSKYTAFVPIDLDTNEYLQTCIEYLNPGKLALSRTRLLTRAAKGFMCRSHSKSGDSIGESDNENKDYIPLVLLQLACGAFPLDAALCDAINVPMDKLKWTSPFTSHRTSLGHLSHSKTYHMVWATAVALAWLEHSSANYFIEWELVAAKASMWLSEQDIPEGRDLASVKAAANQLFIILRHWDENLQLNMLCYNPNSV</sequence>
<evidence type="ECO:0000313" key="5">
    <source>
        <dbReference type="Proteomes" id="UP000265160"/>
    </source>
</evidence>
<reference evidence="4" key="3">
    <citation type="submission" date="2025-09" db="UniProtKB">
        <authorList>
            <consortium name="Ensembl"/>
        </authorList>
    </citation>
    <scope>IDENTIFICATION</scope>
</reference>
<accession>A0A3P9D9E2</accession>
<dbReference type="InterPro" id="IPR036465">
    <property type="entry name" value="vWFA_dom_sf"/>
</dbReference>
<feature type="domain" description="VIT" evidence="3">
    <location>
        <begin position="1"/>
        <end position="142"/>
    </location>
</feature>
<protein>
    <submittedName>
        <fullName evidence="4">von Willebrand factor A domain containing 5B1</fullName>
    </submittedName>
</protein>
<dbReference type="PROSITE" id="PS51468">
    <property type="entry name" value="VIT"/>
    <property type="match status" value="1"/>
</dbReference>
<reference evidence="4" key="2">
    <citation type="submission" date="2025-08" db="UniProtKB">
        <authorList>
            <consortium name="Ensembl"/>
        </authorList>
    </citation>
    <scope>IDENTIFICATION</scope>
</reference>
<evidence type="ECO:0000259" key="2">
    <source>
        <dbReference type="PROSITE" id="PS50234"/>
    </source>
</evidence>
<dbReference type="SUPFAM" id="SSF53300">
    <property type="entry name" value="vWA-like"/>
    <property type="match status" value="1"/>
</dbReference>
<feature type="region of interest" description="Disordered" evidence="1">
    <location>
        <begin position="591"/>
        <end position="621"/>
    </location>
</feature>
<dbReference type="Gene3D" id="3.40.50.410">
    <property type="entry name" value="von Willebrand factor, type A domain"/>
    <property type="match status" value="1"/>
</dbReference>
<feature type="compositionally biased region" description="Basic and acidic residues" evidence="1">
    <location>
        <begin position="609"/>
        <end position="619"/>
    </location>
</feature>
<dbReference type="GeneTree" id="ENSGT00940000158938"/>
<dbReference type="InterPro" id="IPR052627">
    <property type="entry name" value="VWA_domain-containing"/>
</dbReference>
<evidence type="ECO:0000259" key="3">
    <source>
        <dbReference type="PROSITE" id="PS51468"/>
    </source>
</evidence>
<dbReference type="Pfam" id="PF13768">
    <property type="entry name" value="VWA_3"/>
    <property type="match status" value="1"/>
</dbReference>
<dbReference type="Proteomes" id="UP000265160">
    <property type="component" value="LG20"/>
</dbReference>
<dbReference type="PANTHER" id="PTHR46299:SF1">
    <property type="entry name" value="VON WILLEBRAND FACTOR A DOMAIN-CONTAINING PROTEIN 5B1"/>
    <property type="match status" value="1"/>
</dbReference>
<organism evidence="4 5">
    <name type="scientific">Maylandia zebra</name>
    <name type="common">zebra mbuna</name>
    <dbReference type="NCBI Taxonomy" id="106582"/>
    <lineage>
        <taxon>Eukaryota</taxon>
        <taxon>Metazoa</taxon>
        <taxon>Chordata</taxon>
        <taxon>Craniata</taxon>
        <taxon>Vertebrata</taxon>
        <taxon>Euteleostomi</taxon>
        <taxon>Actinopterygii</taxon>
        <taxon>Neopterygii</taxon>
        <taxon>Teleostei</taxon>
        <taxon>Neoteleostei</taxon>
        <taxon>Acanthomorphata</taxon>
        <taxon>Ovalentaria</taxon>
        <taxon>Cichlomorphae</taxon>
        <taxon>Cichliformes</taxon>
        <taxon>Cichlidae</taxon>
        <taxon>African cichlids</taxon>
        <taxon>Pseudocrenilabrinae</taxon>
        <taxon>Haplochromini</taxon>
        <taxon>Maylandia</taxon>
        <taxon>Maylandia zebra complex</taxon>
    </lineage>
</organism>
<evidence type="ECO:0000256" key="1">
    <source>
        <dbReference type="SAM" id="MobiDB-lite"/>
    </source>
</evidence>
<reference evidence="4 5" key="1">
    <citation type="journal article" date="2014" name="Nature">
        <title>The genomic substrate for adaptive radiation in African cichlid fish.</title>
        <authorList>
            <person name="Brawand D."/>
            <person name="Wagner C.E."/>
            <person name="Li Y.I."/>
            <person name="Malinsky M."/>
            <person name="Keller I."/>
            <person name="Fan S."/>
            <person name="Simakov O."/>
            <person name="Ng A.Y."/>
            <person name="Lim Z.W."/>
            <person name="Bezault E."/>
            <person name="Turner-Maier J."/>
            <person name="Johnson J."/>
            <person name="Alcazar R."/>
            <person name="Noh H.J."/>
            <person name="Russell P."/>
            <person name="Aken B."/>
            <person name="Alfoldi J."/>
            <person name="Amemiya C."/>
            <person name="Azzouzi N."/>
            <person name="Baroiller J.F."/>
            <person name="Barloy-Hubler F."/>
            <person name="Berlin A."/>
            <person name="Bloomquist R."/>
            <person name="Carleton K.L."/>
            <person name="Conte M.A."/>
            <person name="D'Cotta H."/>
            <person name="Eshel O."/>
            <person name="Gaffney L."/>
            <person name="Galibert F."/>
            <person name="Gante H.F."/>
            <person name="Gnerre S."/>
            <person name="Greuter L."/>
            <person name="Guyon R."/>
            <person name="Haddad N.S."/>
            <person name="Haerty W."/>
            <person name="Harris R.M."/>
            <person name="Hofmann H.A."/>
            <person name="Hourlier T."/>
            <person name="Hulata G."/>
            <person name="Jaffe D.B."/>
            <person name="Lara M."/>
            <person name="Lee A.P."/>
            <person name="MacCallum I."/>
            <person name="Mwaiko S."/>
            <person name="Nikaido M."/>
            <person name="Nishihara H."/>
            <person name="Ozouf-Costaz C."/>
            <person name="Penman D.J."/>
            <person name="Przybylski D."/>
            <person name="Rakotomanga M."/>
            <person name="Renn S.C.P."/>
            <person name="Ribeiro F.J."/>
            <person name="Ron M."/>
            <person name="Salzburger W."/>
            <person name="Sanchez-Pulido L."/>
            <person name="Santos M.E."/>
            <person name="Searle S."/>
            <person name="Sharpe T."/>
            <person name="Swofford R."/>
            <person name="Tan F.J."/>
            <person name="Williams L."/>
            <person name="Young S."/>
            <person name="Yin S."/>
            <person name="Okada N."/>
            <person name="Kocher T.D."/>
            <person name="Miska E.A."/>
            <person name="Lander E.S."/>
            <person name="Venkatesh B."/>
            <person name="Fernald R.D."/>
            <person name="Meyer A."/>
            <person name="Ponting C.P."/>
            <person name="Streelman J.T."/>
            <person name="Lindblad-Toh K."/>
            <person name="Seehausen O."/>
            <person name="Di Palma F."/>
        </authorList>
    </citation>
    <scope>NUCLEOTIDE SEQUENCE</scope>
</reference>
<dbReference type="PANTHER" id="PTHR46299">
    <property type="entry name" value="VON WILLEBRAND FACTOR A DOMAIN-CONTAINING PROTEIN 5B2-RELATED"/>
    <property type="match status" value="1"/>
</dbReference>
<dbReference type="AlphaFoldDB" id="A0A3P9D9E2"/>